<name>A0A4C1SCJ4_EUMVA</name>
<accession>A0A4C1SCJ4</accession>
<evidence type="ECO:0000313" key="3">
    <source>
        <dbReference type="Proteomes" id="UP000299102"/>
    </source>
</evidence>
<proteinExistence type="predicted"/>
<gene>
    <name evidence="2" type="ORF">EVAR_74271_1</name>
</gene>
<sequence>MVQSRVAMEIESTTGRNHHHGQVGGRRLFFPFDICKSEGPRGTGPVEGRAALGPPAAGPRLISIISCRRGPSVCVKLGQKRASPAPAPAGRSGAARQRKTVTFCVKRLEYIKVNGSPSPPKQSHRQPTTYLVSNYFGPTVVALYLERALTSKKKRHKNIFVSNLYRYLDINPLSGGITLNTNAARTYPSLTRNPTHSNRPPRHVVGPSVSNNSQHQTTSNYSVSSKSHVAAKPAEKLITSFKNIPPF</sequence>
<feature type="compositionally biased region" description="Polar residues" evidence="1">
    <location>
        <begin position="208"/>
        <end position="226"/>
    </location>
</feature>
<evidence type="ECO:0000313" key="2">
    <source>
        <dbReference type="EMBL" id="GBO99898.1"/>
    </source>
</evidence>
<dbReference type="AlphaFoldDB" id="A0A4C1SCJ4"/>
<organism evidence="2 3">
    <name type="scientific">Eumeta variegata</name>
    <name type="common">Bagworm moth</name>
    <name type="synonym">Eumeta japonica</name>
    <dbReference type="NCBI Taxonomy" id="151549"/>
    <lineage>
        <taxon>Eukaryota</taxon>
        <taxon>Metazoa</taxon>
        <taxon>Ecdysozoa</taxon>
        <taxon>Arthropoda</taxon>
        <taxon>Hexapoda</taxon>
        <taxon>Insecta</taxon>
        <taxon>Pterygota</taxon>
        <taxon>Neoptera</taxon>
        <taxon>Endopterygota</taxon>
        <taxon>Lepidoptera</taxon>
        <taxon>Glossata</taxon>
        <taxon>Ditrysia</taxon>
        <taxon>Tineoidea</taxon>
        <taxon>Psychidae</taxon>
        <taxon>Oiketicinae</taxon>
        <taxon>Eumeta</taxon>
    </lineage>
</organism>
<feature type="region of interest" description="Disordered" evidence="1">
    <location>
        <begin position="188"/>
        <end position="226"/>
    </location>
</feature>
<keyword evidence="3" id="KW-1185">Reference proteome</keyword>
<dbReference type="EMBL" id="BGZK01000004">
    <property type="protein sequence ID" value="GBO99898.1"/>
    <property type="molecule type" value="Genomic_DNA"/>
</dbReference>
<evidence type="ECO:0000256" key="1">
    <source>
        <dbReference type="SAM" id="MobiDB-lite"/>
    </source>
</evidence>
<comment type="caution">
    <text evidence="2">The sequence shown here is derived from an EMBL/GenBank/DDBJ whole genome shotgun (WGS) entry which is preliminary data.</text>
</comment>
<feature type="compositionally biased region" description="Polar residues" evidence="1">
    <location>
        <begin position="188"/>
        <end position="198"/>
    </location>
</feature>
<feature type="region of interest" description="Disordered" evidence="1">
    <location>
        <begin position="1"/>
        <end position="22"/>
    </location>
</feature>
<reference evidence="2 3" key="1">
    <citation type="journal article" date="2019" name="Commun. Biol.">
        <title>The bagworm genome reveals a unique fibroin gene that provides high tensile strength.</title>
        <authorList>
            <person name="Kono N."/>
            <person name="Nakamura H."/>
            <person name="Ohtoshi R."/>
            <person name="Tomita M."/>
            <person name="Numata K."/>
            <person name="Arakawa K."/>
        </authorList>
    </citation>
    <scope>NUCLEOTIDE SEQUENCE [LARGE SCALE GENOMIC DNA]</scope>
</reference>
<dbReference type="Proteomes" id="UP000299102">
    <property type="component" value="Unassembled WGS sequence"/>
</dbReference>
<protein>
    <submittedName>
        <fullName evidence="2">Uncharacterized protein</fullName>
    </submittedName>
</protein>